<sequence>MKKLLAIIAATIFLSGLASAFNISVELKGSWLQSSERAFEDIYGDELIMMYGAEISIGIFGPLEAWFEGSYSLKKGKLSFTQEETKLKIIPTGAGLKFRFPVEEIDFYVGVGLNYYAYEESNPLGEVKKYGLGYIGKIGASKKIMGGLMIGFYLDYSYCKLKPADFGVNIGGFHIGWRLGYEF</sequence>
<gene>
    <name evidence="1" type="ORF">LCGC14_1260590</name>
</gene>
<name>A0A0F9P447_9ZZZZ</name>
<dbReference type="InterPro" id="IPR011250">
    <property type="entry name" value="OMP/PagP_B-barrel"/>
</dbReference>
<reference evidence="1" key="1">
    <citation type="journal article" date="2015" name="Nature">
        <title>Complex archaea that bridge the gap between prokaryotes and eukaryotes.</title>
        <authorList>
            <person name="Spang A."/>
            <person name="Saw J.H."/>
            <person name="Jorgensen S.L."/>
            <person name="Zaremba-Niedzwiedzka K."/>
            <person name="Martijn J."/>
            <person name="Lind A.E."/>
            <person name="van Eijk R."/>
            <person name="Schleper C."/>
            <person name="Guy L."/>
            <person name="Ettema T.J."/>
        </authorList>
    </citation>
    <scope>NUCLEOTIDE SEQUENCE</scope>
</reference>
<accession>A0A0F9P447</accession>
<comment type="caution">
    <text evidence="1">The sequence shown here is derived from an EMBL/GenBank/DDBJ whole genome shotgun (WGS) entry which is preliminary data.</text>
</comment>
<protein>
    <recommendedName>
        <fullName evidence="2">Outer membrane protein beta-barrel domain-containing protein</fullName>
    </recommendedName>
</protein>
<evidence type="ECO:0000313" key="1">
    <source>
        <dbReference type="EMBL" id="KKM88252.1"/>
    </source>
</evidence>
<organism evidence="1">
    <name type="scientific">marine sediment metagenome</name>
    <dbReference type="NCBI Taxonomy" id="412755"/>
    <lineage>
        <taxon>unclassified sequences</taxon>
        <taxon>metagenomes</taxon>
        <taxon>ecological metagenomes</taxon>
    </lineage>
</organism>
<proteinExistence type="predicted"/>
<evidence type="ECO:0008006" key="2">
    <source>
        <dbReference type="Google" id="ProtNLM"/>
    </source>
</evidence>
<dbReference type="AlphaFoldDB" id="A0A0F9P447"/>
<dbReference type="EMBL" id="LAZR01006984">
    <property type="protein sequence ID" value="KKM88252.1"/>
    <property type="molecule type" value="Genomic_DNA"/>
</dbReference>
<dbReference type="Gene3D" id="2.40.160.20">
    <property type="match status" value="1"/>
</dbReference>
<dbReference type="SUPFAM" id="SSF56925">
    <property type="entry name" value="OMPA-like"/>
    <property type="match status" value="1"/>
</dbReference>